<comment type="caution">
    <text evidence="3">The sequence shown here is derived from an EMBL/GenBank/DDBJ whole genome shotgun (WGS) entry which is preliminary data.</text>
</comment>
<keyword evidence="2" id="KW-0732">Signal</keyword>
<sequence length="328" mass="35648">VCGFLCPASDSFAIILIIHVVPAEVPIVPVDPLVAPEVGAVSVTSPAEVLDLVDYSSSSDSDPSKDSLPLASEDPRGRSLFAMVSRGRDMVASRPSLPSGSSSHDTLAPSSEFPIALVVALSGIRRWPSILIRPGEAIPFGRPYHTYLNGPHKLLIARKRVGPFPARRLAWRRVSYHSSDRHSSPDFTSDSSSSGSSLDSSLDTSTGLPSDLLSNTSSVHSSGFDASGQSHLGPSTRVASSRLVYPPVMTPRYSEEFETTQRYLEVGQLMASGDRAGLTDRIRRRSFVRFVRIVMMLEEDLGDWSHFLRGVWDSALSLVVPWLCRTLD</sequence>
<protein>
    <submittedName>
        <fullName evidence="3">Uncharacterized protein</fullName>
    </submittedName>
</protein>
<name>A0A6L2M5A5_TANCI</name>
<feature type="chain" id="PRO_5026677913" evidence="2">
    <location>
        <begin position="24"/>
        <end position="328"/>
    </location>
</feature>
<feature type="non-terminal residue" evidence="3">
    <location>
        <position position="1"/>
    </location>
</feature>
<organism evidence="3">
    <name type="scientific">Tanacetum cinerariifolium</name>
    <name type="common">Dalmatian daisy</name>
    <name type="synonym">Chrysanthemum cinerariifolium</name>
    <dbReference type="NCBI Taxonomy" id="118510"/>
    <lineage>
        <taxon>Eukaryota</taxon>
        <taxon>Viridiplantae</taxon>
        <taxon>Streptophyta</taxon>
        <taxon>Embryophyta</taxon>
        <taxon>Tracheophyta</taxon>
        <taxon>Spermatophyta</taxon>
        <taxon>Magnoliopsida</taxon>
        <taxon>eudicotyledons</taxon>
        <taxon>Gunneridae</taxon>
        <taxon>Pentapetalae</taxon>
        <taxon>asterids</taxon>
        <taxon>campanulids</taxon>
        <taxon>Asterales</taxon>
        <taxon>Asteraceae</taxon>
        <taxon>Asteroideae</taxon>
        <taxon>Anthemideae</taxon>
        <taxon>Anthemidinae</taxon>
        <taxon>Tanacetum</taxon>
    </lineage>
</organism>
<proteinExistence type="predicted"/>
<dbReference type="EMBL" id="BKCJ010005630">
    <property type="protein sequence ID" value="GEU67784.1"/>
    <property type="molecule type" value="Genomic_DNA"/>
</dbReference>
<feature type="region of interest" description="Disordered" evidence="1">
    <location>
        <begin position="54"/>
        <end position="74"/>
    </location>
</feature>
<feature type="region of interest" description="Disordered" evidence="1">
    <location>
        <begin position="178"/>
        <end position="206"/>
    </location>
</feature>
<reference evidence="3" key="1">
    <citation type="journal article" date="2019" name="Sci. Rep.">
        <title>Draft genome of Tanacetum cinerariifolium, the natural source of mosquito coil.</title>
        <authorList>
            <person name="Yamashiro T."/>
            <person name="Shiraishi A."/>
            <person name="Satake H."/>
            <person name="Nakayama K."/>
        </authorList>
    </citation>
    <scope>NUCLEOTIDE SEQUENCE</scope>
</reference>
<accession>A0A6L2M5A5</accession>
<evidence type="ECO:0000256" key="1">
    <source>
        <dbReference type="SAM" id="MobiDB-lite"/>
    </source>
</evidence>
<feature type="compositionally biased region" description="Low complexity" evidence="1">
    <location>
        <begin position="185"/>
        <end position="206"/>
    </location>
</feature>
<dbReference type="AlphaFoldDB" id="A0A6L2M5A5"/>
<gene>
    <name evidence="3" type="ORF">Tci_039762</name>
</gene>
<feature type="signal peptide" evidence="2">
    <location>
        <begin position="1"/>
        <end position="23"/>
    </location>
</feature>
<evidence type="ECO:0000313" key="3">
    <source>
        <dbReference type="EMBL" id="GEU67784.1"/>
    </source>
</evidence>
<feature type="compositionally biased region" description="Low complexity" evidence="1">
    <location>
        <begin position="54"/>
        <end position="72"/>
    </location>
</feature>
<evidence type="ECO:0000256" key="2">
    <source>
        <dbReference type="SAM" id="SignalP"/>
    </source>
</evidence>